<dbReference type="InterPro" id="IPR035979">
    <property type="entry name" value="RBD_domain_sf"/>
</dbReference>
<organism evidence="4 5">
    <name type="scientific">Peronospora matthiolae</name>
    <dbReference type="NCBI Taxonomy" id="2874970"/>
    <lineage>
        <taxon>Eukaryota</taxon>
        <taxon>Sar</taxon>
        <taxon>Stramenopiles</taxon>
        <taxon>Oomycota</taxon>
        <taxon>Peronosporomycetes</taxon>
        <taxon>Peronosporales</taxon>
        <taxon>Peronosporaceae</taxon>
        <taxon>Peronospora</taxon>
    </lineage>
</organism>
<evidence type="ECO:0000256" key="1">
    <source>
        <dbReference type="PROSITE-ProRule" id="PRU00176"/>
    </source>
</evidence>
<dbReference type="InterPro" id="IPR000504">
    <property type="entry name" value="RRM_dom"/>
</dbReference>
<name>A0AAV1TEI5_9STRA</name>
<dbReference type="InterPro" id="IPR050441">
    <property type="entry name" value="RBM"/>
</dbReference>
<dbReference type="GO" id="GO:0003723">
    <property type="term" value="F:RNA binding"/>
    <property type="evidence" value="ECO:0007669"/>
    <property type="project" value="UniProtKB-UniRule"/>
</dbReference>
<dbReference type="PANTHER" id="PTHR48034">
    <property type="entry name" value="TRANSFORMER-2 SEX-DETERMINING PROTEIN-RELATED"/>
    <property type="match status" value="1"/>
</dbReference>
<reference evidence="4" key="1">
    <citation type="submission" date="2024-01" db="EMBL/GenBank/DDBJ databases">
        <authorList>
            <person name="Webb A."/>
        </authorList>
    </citation>
    <scope>NUCLEOTIDE SEQUENCE</scope>
    <source>
        <strain evidence="4">Pm1</strain>
    </source>
</reference>
<dbReference type="AlphaFoldDB" id="A0AAV1TEI5"/>
<dbReference type="SUPFAM" id="SSF54928">
    <property type="entry name" value="RNA-binding domain, RBD"/>
    <property type="match status" value="1"/>
</dbReference>
<dbReference type="Gene3D" id="3.30.70.330">
    <property type="match status" value="1"/>
</dbReference>
<protein>
    <recommendedName>
        <fullName evidence="3">RRM domain-containing protein</fullName>
    </recommendedName>
</protein>
<dbReference type="Pfam" id="PF00076">
    <property type="entry name" value="RRM_1"/>
    <property type="match status" value="1"/>
</dbReference>
<keyword evidence="1" id="KW-0694">RNA-binding</keyword>
<dbReference type="SMART" id="SM00360">
    <property type="entry name" value="RRM"/>
    <property type="match status" value="1"/>
</dbReference>
<comment type="caution">
    <text evidence="4">The sequence shown here is derived from an EMBL/GenBank/DDBJ whole genome shotgun (WGS) entry which is preliminary data.</text>
</comment>
<accession>A0AAV1TEI5</accession>
<evidence type="ECO:0000313" key="5">
    <source>
        <dbReference type="Proteomes" id="UP001162060"/>
    </source>
</evidence>
<feature type="domain" description="RRM" evidence="3">
    <location>
        <begin position="9"/>
        <end position="84"/>
    </location>
</feature>
<dbReference type="Proteomes" id="UP001162060">
    <property type="component" value="Unassembled WGS sequence"/>
</dbReference>
<gene>
    <name evidence="4" type="ORF">PM001_LOCUS4788</name>
</gene>
<evidence type="ECO:0000259" key="3">
    <source>
        <dbReference type="PROSITE" id="PS50102"/>
    </source>
</evidence>
<evidence type="ECO:0000256" key="2">
    <source>
        <dbReference type="SAM" id="MobiDB-lite"/>
    </source>
</evidence>
<feature type="compositionally biased region" description="Basic and acidic residues" evidence="2">
    <location>
        <begin position="138"/>
        <end position="167"/>
    </location>
</feature>
<dbReference type="EMBL" id="CAKLBY020000039">
    <property type="protein sequence ID" value="CAK7913578.1"/>
    <property type="molecule type" value="Genomic_DNA"/>
</dbReference>
<sequence length="213" mass="24784">METSVEAACRVYVGNLLPRAKEGDLTHKFARFGTIHSVWIARRPPGFAFVYFARPEEAKRAVEVSEQEDMAILGKTVRVQLAGAKKKQQLQQIGGGDSIRESVEKRLRRGRRKLGDCGEERDWREDRWRSRSRNSGGGDRRRPRENERERRRERSRSGCKERYRRDGAGLGSAVEMQEQRSSSGWRLKRREREYSSSRSRSRGRSRGCDVTRR</sequence>
<feature type="region of interest" description="Disordered" evidence="2">
    <location>
        <begin position="125"/>
        <end position="213"/>
    </location>
</feature>
<dbReference type="InterPro" id="IPR012677">
    <property type="entry name" value="Nucleotide-bd_a/b_plait_sf"/>
</dbReference>
<evidence type="ECO:0000313" key="4">
    <source>
        <dbReference type="EMBL" id="CAK7913578.1"/>
    </source>
</evidence>
<proteinExistence type="predicted"/>
<dbReference type="PROSITE" id="PS50102">
    <property type="entry name" value="RRM"/>
    <property type="match status" value="1"/>
</dbReference>